<sequence>MLKCRSSRQPEKPSPTLAFNSINGFIQSLGQFADREDFRKSALFAYRADMSENLEPFDPVFSVPPQMNEVKEK</sequence>
<name>A0A5C5XE57_9PLAN</name>
<organism evidence="1 2">
    <name type="scientific">Rubinisphaera italica</name>
    <dbReference type="NCBI Taxonomy" id="2527969"/>
    <lineage>
        <taxon>Bacteria</taxon>
        <taxon>Pseudomonadati</taxon>
        <taxon>Planctomycetota</taxon>
        <taxon>Planctomycetia</taxon>
        <taxon>Planctomycetales</taxon>
        <taxon>Planctomycetaceae</taxon>
        <taxon>Rubinisphaera</taxon>
    </lineage>
</organism>
<comment type="caution">
    <text evidence="1">The sequence shown here is derived from an EMBL/GenBank/DDBJ whole genome shotgun (WGS) entry which is preliminary data.</text>
</comment>
<dbReference type="Proteomes" id="UP000316095">
    <property type="component" value="Unassembled WGS sequence"/>
</dbReference>
<protein>
    <submittedName>
        <fullName evidence="1">Uncharacterized protein</fullName>
    </submittedName>
</protein>
<gene>
    <name evidence="1" type="ORF">Pan54_13950</name>
</gene>
<accession>A0A5C5XE57</accession>
<evidence type="ECO:0000313" key="1">
    <source>
        <dbReference type="EMBL" id="TWT60681.1"/>
    </source>
</evidence>
<evidence type="ECO:0000313" key="2">
    <source>
        <dbReference type="Proteomes" id="UP000316095"/>
    </source>
</evidence>
<dbReference type="EMBL" id="SJPG01000001">
    <property type="protein sequence ID" value="TWT60681.1"/>
    <property type="molecule type" value="Genomic_DNA"/>
</dbReference>
<dbReference type="AlphaFoldDB" id="A0A5C5XE57"/>
<reference evidence="1 2" key="1">
    <citation type="submission" date="2019-02" db="EMBL/GenBank/DDBJ databases">
        <title>Deep-cultivation of Planctomycetes and their phenomic and genomic characterization uncovers novel biology.</title>
        <authorList>
            <person name="Wiegand S."/>
            <person name="Jogler M."/>
            <person name="Boedeker C."/>
            <person name="Pinto D."/>
            <person name="Vollmers J."/>
            <person name="Rivas-Marin E."/>
            <person name="Kohn T."/>
            <person name="Peeters S.H."/>
            <person name="Heuer A."/>
            <person name="Rast P."/>
            <person name="Oberbeckmann S."/>
            <person name="Bunk B."/>
            <person name="Jeske O."/>
            <person name="Meyerdierks A."/>
            <person name="Storesund J.E."/>
            <person name="Kallscheuer N."/>
            <person name="Luecker S."/>
            <person name="Lage O.M."/>
            <person name="Pohl T."/>
            <person name="Merkel B.J."/>
            <person name="Hornburger P."/>
            <person name="Mueller R.-W."/>
            <person name="Bruemmer F."/>
            <person name="Labrenz M."/>
            <person name="Spormann A.M."/>
            <person name="Op Den Camp H."/>
            <person name="Overmann J."/>
            <person name="Amann R."/>
            <person name="Jetten M.S.M."/>
            <person name="Mascher T."/>
            <person name="Medema M.H."/>
            <person name="Devos D.P."/>
            <person name="Kaster A.-K."/>
            <person name="Ovreas L."/>
            <person name="Rohde M."/>
            <person name="Galperin M.Y."/>
            <person name="Jogler C."/>
        </authorList>
    </citation>
    <scope>NUCLEOTIDE SEQUENCE [LARGE SCALE GENOMIC DNA]</scope>
    <source>
        <strain evidence="1 2">Pan54</strain>
    </source>
</reference>
<proteinExistence type="predicted"/>
<keyword evidence="2" id="KW-1185">Reference proteome</keyword>